<evidence type="ECO:0000256" key="14">
    <source>
        <dbReference type="ARBA" id="ARBA00023295"/>
    </source>
</evidence>
<dbReference type="EC" id="3.2.1.21" evidence="6 16"/>
<dbReference type="Gene3D" id="3.20.20.300">
    <property type="entry name" value="Glycoside hydrolase, family 3, N-terminal domain"/>
    <property type="match status" value="1"/>
</dbReference>
<dbReference type="InterPro" id="IPR017853">
    <property type="entry name" value="GH"/>
</dbReference>
<keyword evidence="7 18" id="KW-0812">Transmembrane</keyword>
<evidence type="ECO:0000256" key="8">
    <source>
        <dbReference type="ARBA" id="ARBA00022801"/>
    </source>
</evidence>
<dbReference type="InterPro" id="IPR036881">
    <property type="entry name" value="Glyco_hydro_3_C_sf"/>
</dbReference>
<accession>K0KTX9</accession>
<evidence type="ECO:0000256" key="17">
    <source>
        <dbReference type="SAM" id="MobiDB-lite"/>
    </source>
</evidence>
<reference evidence="20 21" key="1">
    <citation type="journal article" date="2012" name="Eukaryot. Cell">
        <title>Draft genome sequence of Wickerhamomyces ciferrii NRRL Y-1031 F-60-10.</title>
        <authorList>
            <person name="Schneider J."/>
            <person name="Andrea H."/>
            <person name="Blom J."/>
            <person name="Jaenicke S."/>
            <person name="Ruckert C."/>
            <person name="Schorsch C."/>
            <person name="Szczepanowski R."/>
            <person name="Farwick M."/>
            <person name="Goesmann A."/>
            <person name="Puhler A."/>
            <person name="Schaffer S."/>
            <person name="Tauch A."/>
            <person name="Kohler T."/>
            <person name="Brinkrolf K."/>
        </authorList>
    </citation>
    <scope>NUCLEOTIDE SEQUENCE [LARGE SCALE GENOMIC DNA]</scope>
    <source>
        <strain evidence="21">ATCC 14091 / BCRC 22168 / CBS 111 / JCM 3599 / NBRC 0793 / NRRL Y-1031 F-60-10</strain>
    </source>
</reference>
<evidence type="ECO:0000256" key="10">
    <source>
        <dbReference type="ARBA" id="ARBA00023001"/>
    </source>
</evidence>
<feature type="region of interest" description="Disordered" evidence="17">
    <location>
        <begin position="157"/>
        <end position="206"/>
    </location>
</feature>
<evidence type="ECO:0000256" key="2">
    <source>
        <dbReference type="ARBA" id="ARBA00004370"/>
    </source>
</evidence>
<evidence type="ECO:0000256" key="6">
    <source>
        <dbReference type="ARBA" id="ARBA00012744"/>
    </source>
</evidence>
<evidence type="ECO:0000256" key="9">
    <source>
        <dbReference type="ARBA" id="ARBA00022989"/>
    </source>
</evidence>
<dbReference type="STRING" id="1206466.K0KTX9"/>
<dbReference type="FunFam" id="3.20.20.300:FF:000002">
    <property type="entry name" value="Probable beta-glucosidase"/>
    <property type="match status" value="1"/>
</dbReference>
<keyword evidence="10" id="KW-0136">Cellulose degradation</keyword>
<feature type="domain" description="Fibronectin type III-like" evidence="19">
    <location>
        <begin position="1154"/>
        <end position="1224"/>
    </location>
</feature>
<keyword evidence="14 16" id="KW-0326">Glycosidase</keyword>
<evidence type="ECO:0000313" key="20">
    <source>
        <dbReference type="EMBL" id="CCH45477.1"/>
    </source>
</evidence>
<evidence type="ECO:0000259" key="19">
    <source>
        <dbReference type="SMART" id="SM01217"/>
    </source>
</evidence>
<evidence type="ECO:0000256" key="5">
    <source>
        <dbReference type="ARBA" id="ARBA00009530"/>
    </source>
</evidence>
<keyword evidence="9 18" id="KW-1133">Transmembrane helix</keyword>
<comment type="subcellular location">
    <subcellularLocation>
        <location evidence="2">Membrane</location>
    </subcellularLocation>
</comment>
<dbReference type="PANTHER" id="PTHR42715">
    <property type="entry name" value="BETA-GLUCOSIDASE"/>
    <property type="match status" value="1"/>
</dbReference>
<dbReference type="SUPFAM" id="SSF52279">
    <property type="entry name" value="Beta-D-glucan exohydrolase, C-terminal domain"/>
    <property type="match status" value="1"/>
</dbReference>
<dbReference type="PROSITE" id="PS00775">
    <property type="entry name" value="GLYCOSYL_HYDROL_F3"/>
    <property type="match status" value="1"/>
</dbReference>
<keyword evidence="13 16" id="KW-0119">Carbohydrate metabolism</keyword>
<dbReference type="Pfam" id="PF01679">
    <property type="entry name" value="Pmp3"/>
    <property type="match status" value="1"/>
</dbReference>
<dbReference type="Pfam" id="PF14310">
    <property type="entry name" value="Fn3-like"/>
    <property type="match status" value="1"/>
</dbReference>
<dbReference type="GO" id="GO:0016020">
    <property type="term" value="C:membrane"/>
    <property type="evidence" value="ECO:0007669"/>
    <property type="project" value="UniProtKB-SubCell"/>
</dbReference>
<evidence type="ECO:0000256" key="12">
    <source>
        <dbReference type="ARBA" id="ARBA00023180"/>
    </source>
</evidence>
<dbReference type="PANTHER" id="PTHR42715:SF2">
    <property type="entry name" value="BETA-GLUCOSIDASE F-RELATED"/>
    <property type="match status" value="1"/>
</dbReference>
<evidence type="ECO:0000256" key="11">
    <source>
        <dbReference type="ARBA" id="ARBA00023136"/>
    </source>
</evidence>
<sequence length="1236" mass="137953">MAQHNIPLDTGDVLLYITAFFFPPFPVIIRVGFWTNQLLLNILLTILFGLPGTLHALYIIYITSPITGSQDRRVANGDYERIIESESSHGNSSPIVQNFQPQKPISEQEPEPNAANSSDHIFDAAPPPYEPSQGGTFPTDNKSLKSRFLWVKRLIQSRTNPTSNSNQRHSANSEKHSTKTTDHSHIKAQNTTNEAQQIPSNGTNSNQLQQDAIINGLDQQPEQEEINHEEEFHEENVPPQRFQQLVPRFDLGPQEADDSFDPSINHSLKASSKTPSLAHESINTRADNISTLPVISMSTASVRSSTFSEHSRTSTSGTILSEHPTVYTNSSTIGIPPAKRMRAINAGTIALVALLFNLLLVKAAKPIEQEQVLKPRMFGDDKHMYVNPNEDEEDGDDDDDINYFSPGRLQHVWQAAYAKARDVVSEMTVLEKVNLTTGIGWGSGPCIGNTGSVPRLDIPNLCLQDGPNGVRFTDFVTSFPSGLATGATFNRDLMYRRAKAIGREAKAKGVHILLAPVIGPIGYKAQGGRNWESFGSDPYLQGVAGALTVQGIQEEGVVAVARHFIGYEQEHFRQENEWTGGDWDRLTDSIDSQIKDRVLHETYMWPWADVVHAGVGGIMCSYNRVNGTYACENSYLINYLLKEELGFQGFVVSDWGAQHSGVESALAGLDMTMPGEIFGDWCSGKSYWGPLLTRSIYNDTIPQSRLNDMVTRLLAAFYSIDVKLPSAQREEDSPNFSSWSFHTYDQEFPFQSYGPIKQTNYHIDARDDFTEKTALQVAREGIVLLKNDGHHLPICVHDGVRRLLVAGVGAGPDPKGFNSKDQQSADGALFSGWGSASVNAPYGITPYEAIAKKARERDMVIDYTSDEYDLDHVDDIAEYADICLVFGFADSGEGYIEVDGNYGDRKNVTLWQNTEELILHVANRCHKTVVVITATGPVDLERFVDHENVVGVLYSPPLGQFFGAAIADVLFGDENPSGRLPFTIARKPEQYVDIIDKIPLKGKPEDDLNRLLDYRYFDENGIRPRYEFGYGLSYTKFSLSDLSIKEILPPTTDLPCPAPYLDEYVYAEEKLKDVDDALFPFKDFTPVPGFIYPYLFNEKIYSVDEYEYPEGYTEEDYYEEPIAGGALGGNEALWNILYSVKVSVTNIGDTEGAYVAQLYIDYPNKNGNKTPRQLRGFDKVYVKPGETQKVHFDILRRDISVWDTEDQSWIIQPGTYKLYVGSSSRRLELAGEVEIL</sequence>
<dbReference type="HOGENOM" id="CLU_004542_2_0_1"/>
<dbReference type="InterPro" id="IPR026891">
    <property type="entry name" value="Fn3-like"/>
</dbReference>
<dbReference type="InterPro" id="IPR002772">
    <property type="entry name" value="Glyco_hydro_3_C"/>
</dbReference>
<proteinExistence type="inferred from homology"/>
<comment type="catalytic activity">
    <reaction evidence="1 16">
        <text>Hydrolysis of terminal, non-reducing beta-D-glucosyl residues with release of beta-D-glucose.</text>
        <dbReference type="EC" id="3.2.1.21"/>
    </reaction>
</comment>
<dbReference type="InterPro" id="IPR036962">
    <property type="entry name" value="Glyco_hydro_3_N_sf"/>
</dbReference>
<feature type="compositionally biased region" description="Polar residues" evidence="17">
    <location>
        <begin position="157"/>
        <end position="170"/>
    </location>
</feature>
<feature type="transmembrane region" description="Helical" evidence="18">
    <location>
        <begin position="39"/>
        <end position="63"/>
    </location>
</feature>
<dbReference type="Gene3D" id="3.40.50.1700">
    <property type="entry name" value="Glycoside hydrolase family 3 C-terminal domain"/>
    <property type="match status" value="1"/>
</dbReference>
<dbReference type="SMART" id="SM01217">
    <property type="entry name" value="Fn3_like"/>
    <property type="match status" value="1"/>
</dbReference>
<dbReference type="SUPFAM" id="SSF51445">
    <property type="entry name" value="(Trans)glycosidases"/>
    <property type="match status" value="1"/>
</dbReference>
<evidence type="ECO:0000256" key="15">
    <source>
        <dbReference type="ARBA" id="ARBA00023326"/>
    </source>
</evidence>
<dbReference type="InterPro" id="IPR013783">
    <property type="entry name" value="Ig-like_fold"/>
</dbReference>
<comment type="similarity">
    <text evidence="5">Belongs to the UPF0057 (PMP3) family.</text>
</comment>
<dbReference type="EMBL" id="CAIF01000197">
    <property type="protein sequence ID" value="CCH45477.1"/>
    <property type="molecule type" value="Genomic_DNA"/>
</dbReference>
<feature type="compositionally biased region" description="Basic and acidic residues" evidence="17">
    <location>
        <begin position="171"/>
        <end position="185"/>
    </location>
</feature>
<dbReference type="InterPro" id="IPR050288">
    <property type="entry name" value="Cellulose_deg_GH3"/>
</dbReference>
<dbReference type="Gene3D" id="2.60.40.10">
    <property type="entry name" value="Immunoglobulins"/>
    <property type="match status" value="1"/>
</dbReference>
<evidence type="ECO:0000256" key="3">
    <source>
        <dbReference type="ARBA" id="ARBA00004987"/>
    </source>
</evidence>
<dbReference type="UniPathway" id="UPA00696"/>
<comment type="caution">
    <text evidence="20">The sequence shown here is derived from an EMBL/GenBank/DDBJ whole genome shotgun (WGS) entry which is preliminary data.</text>
</comment>
<dbReference type="AlphaFoldDB" id="K0KTX9"/>
<evidence type="ECO:0000256" key="7">
    <source>
        <dbReference type="ARBA" id="ARBA00022692"/>
    </source>
</evidence>
<dbReference type="InterPro" id="IPR019800">
    <property type="entry name" value="Glyco_hydro_3_AS"/>
</dbReference>
<evidence type="ECO:0000256" key="13">
    <source>
        <dbReference type="ARBA" id="ARBA00023277"/>
    </source>
</evidence>
<comment type="similarity">
    <text evidence="4 16">Belongs to the glycosyl hydrolase 3 family.</text>
</comment>
<dbReference type="Pfam" id="PF00933">
    <property type="entry name" value="Glyco_hydro_3"/>
    <property type="match status" value="1"/>
</dbReference>
<dbReference type="eggNOG" id="ENOG502QR4D">
    <property type="taxonomic scope" value="Eukaryota"/>
</dbReference>
<keyword evidence="15 16" id="KW-0624">Polysaccharide degradation</keyword>
<dbReference type="InterPro" id="IPR001764">
    <property type="entry name" value="Glyco_hydro_3_N"/>
</dbReference>
<evidence type="ECO:0000256" key="18">
    <source>
        <dbReference type="SAM" id="Phobius"/>
    </source>
</evidence>
<organism evidence="20 21">
    <name type="scientific">Wickerhamomyces ciferrii (strain ATCC 14091 / BCRC 22168 / CBS 111 / JCM 3599 / NBRC 0793 / NRRL Y-1031 F-60-10)</name>
    <name type="common">Yeast</name>
    <name type="synonym">Pichia ciferrii</name>
    <dbReference type="NCBI Taxonomy" id="1206466"/>
    <lineage>
        <taxon>Eukaryota</taxon>
        <taxon>Fungi</taxon>
        <taxon>Dikarya</taxon>
        <taxon>Ascomycota</taxon>
        <taxon>Saccharomycotina</taxon>
        <taxon>Saccharomycetes</taxon>
        <taxon>Phaffomycetales</taxon>
        <taxon>Wickerhamomycetaceae</taxon>
        <taxon>Wickerhamomyces</taxon>
    </lineage>
</organism>
<gene>
    <name evidence="20" type="ORF">BN7_5059</name>
</gene>
<keyword evidence="21" id="KW-1185">Reference proteome</keyword>
<evidence type="ECO:0000313" key="21">
    <source>
        <dbReference type="Proteomes" id="UP000009328"/>
    </source>
</evidence>
<feature type="region of interest" description="Disordered" evidence="17">
    <location>
        <begin position="103"/>
        <end position="142"/>
    </location>
</feature>
<comment type="pathway">
    <text evidence="3 16">Glycan metabolism; cellulose degradation.</text>
</comment>
<keyword evidence="12" id="KW-0325">Glycoprotein</keyword>
<dbReference type="Pfam" id="PF01915">
    <property type="entry name" value="Glyco_hydro_3_C"/>
    <property type="match status" value="1"/>
</dbReference>
<feature type="transmembrane region" description="Helical" evidence="18">
    <location>
        <begin position="12"/>
        <end position="33"/>
    </location>
</feature>
<keyword evidence="8 16" id="KW-0378">Hydrolase</keyword>
<dbReference type="InterPro" id="IPR000612">
    <property type="entry name" value="PMP3"/>
</dbReference>
<name>K0KTX9_WICCF</name>
<dbReference type="GO" id="GO:0008422">
    <property type="term" value="F:beta-glucosidase activity"/>
    <property type="evidence" value="ECO:0007669"/>
    <property type="project" value="UniProtKB-EC"/>
</dbReference>
<evidence type="ECO:0000256" key="16">
    <source>
        <dbReference type="RuleBase" id="RU361161"/>
    </source>
</evidence>
<keyword evidence="11 18" id="KW-0472">Membrane</keyword>
<feature type="compositionally biased region" description="Polar residues" evidence="17">
    <location>
        <begin position="187"/>
        <end position="206"/>
    </location>
</feature>
<evidence type="ECO:0000256" key="4">
    <source>
        <dbReference type="ARBA" id="ARBA00005336"/>
    </source>
</evidence>
<evidence type="ECO:0000256" key="1">
    <source>
        <dbReference type="ARBA" id="ARBA00000448"/>
    </source>
</evidence>
<dbReference type="InParanoid" id="K0KTX9"/>
<dbReference type="PRINTS" id="PR00133">
    <property type="entry name" value="GLHYDRLASE3"/>
</dbReference>
<dbReference type="Proteomes" id="UP000009328">
    <property type="component" value="Unassembled WGS sequence"/>
</dbReference>
<dbReference type="GO" id="GO:0030245">
    <property type="term" value="P:cellulose catabolic process"/>
    <property type="evidence" value="ECO:0007669"/>
    <property type="project" value="UniProtKB-UniPathway"/>
</dbReference>
<protein>
    <recommendedName>
        <fullName evidence="6 16">beta-glucosidase</fullName>
        <ecNumber evidence="6 16">3.2.1.21</ecNumber>
    </recommendedName>
</protein>